<dbReference type="RefSeq" id="XP_004228079.1">
    <property type="nucleotide sequence ID" value="XM_004228031.1"/>
</dbReference>
<accession>K6UFC5</accession>
<evidence type="ECO:0008006" key="3">
    <source>
        <dbReference type="Google" id="ProtNLM"/>
    </source>
</evidence>
<dbReference type="VEuPathDB" id="PlasmoDB:PCYB_006100"/>
<dbReference type="Proteomes" id="UP000006319">
    <property type="component" value="Unassembled WGS sequence"/>
</dbReference>
<gene>
    <name evidence="1" type="ORF">PCYB_006100</name>
</gene>
<reference evidence="1 2" key="1">
    <citation type="journal article" date="2012" name="Nat. Genet.">
        <title>Plasmodium cynomolgi genome sequences provide insight into Plasmodium vivax and the monkey malaria clade.</title>
        <authorList>
            <person name="Tachibana S."/>
            <person name="Sullivan S.A."/>
            <person name="Kawai S."/>
            <person name="Nakamura S."/>
            <person name="Kim H.R."/>
            <person name="Goto N."/>
            <person name="Arisue N."/>
            <person name="Palacpac N.M.Q."/>
            <person name="Honma H."/>
            <person name="Yagi M."/>
            <person name="Tougan T."/>
            <person name="Katakai Y."/>
            <person name="Kaneko O."/>
            <person name="Mita T."/>
            <person name="Kita K."/>
            <person name="Yasutomi Y."/>
            <person name="Sutton P.L."/>
            <person name="Shakhbatyan R."/>
            <person name="Horii T."/>
            <person name="Yasunaga T."/>
            <person name="Barnwell J.W."/>
            <person name="Escalante A.A."/>
            <person name="Carlton J.M."/>
            <person name="Tanabe K."/>
        </authorList>
    </citation>
    <scope>NUCLEOTIDE SEQUENCE [LARGE SCALE GENOMIC DNA]</scope>
    <source>
        <strain evidence="1 2">B</strain>
    </source>
</reference>
<dbReference type="PhylomeDB" id="K6UFC5"/>
<proteinExistence type="predicted"/>
<keyword evidence="2" id="KW-1185">Reference proteome</keyword>
<evidence type="ECO:0000313" key="1">
    <source>
        <dbReference type="EMBL" id="GAB69861.1"/>
    </source>
</evidence>
<dbReference type="AlphaFoldDB" id="K6UFC5"/>
<sequence length="132" mass="15121">MKSIYNLYLAYDDLQKLNYGTEKKNICIDEVDSCINLYTNLIKTCHDKDKGNFCTALSAFKDKYDKLKKIIPCITKDLPAFPSYQEEISLSASLDNTDREYISMQTEVSGLEDILLMENKKPPAKNNTYAII</sequence>
<organism evidence="1 2">
    <name type="scientific">Plasmodium cynomolgi (strain B)</name>
    <dbReference type="NCBI Taxonomy" id="1120755"/>
    <lineage>
        <taxon>Eukaryota</taxon>
        <taxon>Sar</taxon>
        <taxon>Alveolata</taxon>
        <taxon>Apicomplexa</taxon>
        <taxon>Aconoidasida</taxon>
        <taxon>Haemosporida</taxon>
        <taxon>Plasmodiidae</taxon>
        <taxon>Plasmodium</taxon>
        <taxon>Plasmodium (Plasmodium)</taxon>
    </lineage>
</organism>
<name>K6UFC5_PLACD</name>
<dbReference type="EMBL" id="DF158006">
    <property type="protein sequence ID" value="GAB69861.1"/>
    <property type="molecule type" value="Genomic_DNA"/>
</dbReference>
<evidence type="ECO:0000313" key="2">
    <source>
        <dbReference type="Proteomes" id="UP000006319"/>
    </source>
</evidence>
<feature type="non-terminal residue" evidence="1">
    <location>
        <position position="132"/>
    </location>
</feature>
<dbReference type="KEGG" id="pcy:PCYB_006100"/>
<protein>
    <recommendedName>
        <fullName evidence="3">CYIR protein</fullName>
    </recommendedName>
</protein>
<dbReference type="GeneID" id="14696403"/>